<feature type="compositionally biased region" description="Low complexity" evidence="1">
    <location>
        <begin position="261"/>
        <end position="273"/>
    </location>
</feature>
<reference evidence="2" key="1">
    <citation type="journal article" date="2020" name="Stud. Mycol.">
        <title>101 Dothideomycetes genomes: a test case for predicting lifestyles and emergence of pathogens.</title>
        <authorList>
            <person name="Haridas S."/>
            <person name="Albert R."/>
            <person name="Binder M."/>
            <person name="Bloem J."/>
            <person name="Labutti K."/>
            <person name="Salamov A."/>
            <person name="Andreopoulos B."/>
            <person name="Baker S."/>
            <person name="Barry K."/>
            <person name="Bills G."/>
            <person name="Bluhm B."/>
            <person name="Cannon C."/>
            <person name="Castanera R."/>
            <person name="Culley D."/>
            <person name="Daum C."/>
            <person name="Ezra D."/>
            <person name="Gonzalez J."/>
            <person name="Henrissat B."/>
            <person name="Kuo A."/>
            <person name="Liang C."/>
            <person name="Lipzen A."/>
            <person name="Lutzoni F."/>
            <person name="Magnuson J."/>
            <person name="Mondo S."/>
            <person name="Nolan M."/>
            <person name="Ohm R."/>
            <person name="Pangilinan J."/>
            <person name="Park H.-J."/>
            <person name="Ramirez L."/>
            <person name="Alfaro M."/>
            <person name="Sun H."/>
            <person name="Tritt A."/>
            <person name="Yoshinaga Y."/>
            <person name="Zwiers L.-H."/>
            <person name="Turgeon B."/>
            <person name="Goodwin S."/>
            <person name="Spatafora J."/>
            <person name="Crous P."/>
            <person name="Grigoriev I."/>
        </authorList>
    </citation>
    <scope>NUCLEOTIDE SEQUENCE</scope>
    <source>
        <strain evidence="2">CBS 121167</strain>
    </source>
</reference>
<feature type="compositionally biased region" description="Basic and acidic residues" evidence="1">
    <location>
        <begin position="170"/>
        <end position="183"/>
    </location>
</feature>
<feature type="region of interest" description="Disordered" evidence="1">
    <location>
        <begin position="170"/>
        <end position="292"/>
    </location>
</feature>
<evidence type="ECO:0000313" key="2">
    <source>
        <dbReference type="EMBL" id="KAF2141861.1"/>
    </source>
</evidence>
<keyword evidence="3" id="KW-1185">Reference proteome</keyword>
<feature type="compositionally biased region" description="Basic and acidic residues" evidence="1">
    <location>
        <begin position="191"/>
        <end position="202"/>
    </location>
</feature>
<accession>A0A6A6BH26</accession>
<dbReference type="AlphaFoldDB" id="A0A6A6BH26"/>
<feature type="compositionally biased region" description="Acidic residues" evidence="1">
    <location>
        <begin position="227"/>
        <end position="260"/>
    </location>
</feature>
<sequence>MYLFSSNRAKSATLAPERKPAKQPQTGTTTSQPIKQEPVKQEPVEQEIVKKEPGPEPGPSEFPKRVKTEDTEPPVWGKLPEKLEDTPPRPMQELIEETEEADEQLVFPEPGHEDDCSPDSPANCSHMQWFEHYNPSWRGSAILPDSALGRAIDGGLVYIADNGDILPCVKEEGSATGAEPKEEGNDDDDGDKMMDVDVKKEEPEPDQEEGGVAIKEEDSHEKHSEPESDSDSDTSSESSSDSDLDSDSDSGSDADSDSDSNTESTSDSSSSSSDSDEEMPDSEGEEEFGDGIKPLDVSLKNFAEAIQNTSAQIMTALAQMNYMIAVKDELLDRKDRELRIARRTAAEVALHRHKRRAVWRRGVDGDGRSYLYKV</sequence>
<feature type="compositionally biased region" description="Polar residues" evidence="1">
    <location>
        <begin position="1"/>
        <end position="10"/>
    </location>
</feature>
<organism evidence="2 3">
    <name type="scientific">Aplosporella prunicola CBS 121167</name>
    <dbReference type="NCBI Taxonomy" id="1176127"/>
    <lineage>
        <taxon>Eukaryota</taxon>
        <taxon>Fungi</taxon>
        <taxon>Dikarya</taxon>
        <taxon>Ascomycota</taxon>
        <taxon>Pezizomycotina</taxon>
        <taxon>Dothideomycetes</taxon>
        <taxon>Dothideomycetes incertae sedis</taxon>
        <taxon>Botryosphaeriales</taxon>
        <taxon>Aplosporellaceae</taxon>
        <taxon>Aplosporella</taxon>
    </lineage>
</organism>
<dbReference type="RefSeq" id="XP_033397573.1">
    <property type="nucleotide sequence ID" value="XM_033540544.1"/>
</dbReference>
<dbReference type="Proteomes" id="UP000799438">
    <property type="component" value="Unassembled WGS sequence"/>
</dbReference>
<feature type="compositionally biased region" description="Basic and acidic residues" evidence="1">
    <location>
        <begin position="214"/>
        <end position="226"/>
    </location>
</feature>
<dbReference type="GeneID" id="54298040"/>
<proteinExistence type="predicted"/>
<protein>
    <submittedName>
        <fullName evidence="2">Uncharacterized protein</fullName>
    </submittedName>
</protein>
<evidence type="ECO:0000313" key="3">
    <source>
        <dbReference type="Proteomes" id="UP000799438"/>
    </source>
</evidence>
<gene>
    <name evidence="2" type="ORF">K452DRAFT_287834</name>
</gene>
<dbReference type="EMBL" id="ML995486">
    <property type="protein sequence ID" value="KAF2141861.1"/>
    <property type="molecule type" value="Genomic_DNA"/>
</dbReference>
<name>A0A6A6BH26_9PEZI</name>
<feature type="compositionally biased region" description="Acidic residues" evidence="1">
    <location>
        <begin position="274"/>
        <end position="289"/>
    </location>
</feature>
<feature type="compositionally biased region" description="Basic and acidic residues" evidence="1">
    <location>
        <begin position="37"/>
        <end position="54"/>
    </location>
</feature>
<feature type="compositionally biased region" description="Polar residues" evidence="1">
    <location>
        <begin position="23"/>
        <end position="34"/>
    </location>
</feature>
<feature type="region of interest" description="Disordered" evidence="1">
    <location>
        <begin position="1"/>
        <end position="88"/>
    </location>
</feature>
<evidence type="ECO:0000256" key="1">
    <source>
        <dbReference type="SAM" id="MobiDB-lite"/>
    </source>
</evidence>